<sequence length="193" mass="22181">MSTPQYHSERTYSYQDYVNLSTEERFELIDGVPYNMSPSPSRRHQQILGQLATEFTFYLRGKTCEALIAPFDVRLFANGKTDDEIRDVVQPDLSVICNPDKLDDKGCKGSPDLIVEILSPSTGKLDRWIKYKLYERAGVREYWLVEPTNSTIEIFTLNEQGRYELHGVYGRGDTVPVGIFEDLAIDLKVIFRD</sequence>
<dbReference type="InterPro" id="IPR012296">
    <property type="entry name" value="Nuclease_put_TT1808"/>
</dbReference>
<accession>A0ABY4CGH8</accession>
<dbReference type="Gene3D" id="3.90.1570.10">
    <property type="entry name" value="tt1808, chain A"/>
    <property type="match status" value="1"/>
</dbReference>
<evidence type="ECO:0000313" key="3">
    <source>
        <dbReference type="Proteomes" id="UP000830167"/>
    </source>
</evidence>
<proteinExistence type="predicted"/>
<dbReference type="RefSeq" id="WP_347435799.1">
    <property type="nucleotide sequence ID" value="NZ_CP089291.1"/>
</dbReference>
<dbReference type="InterPro" id="IPR008538">
    <property type="entry name" value="Uma2"/>
</dbReference>
<evidence type="ECO:0000259" key="1">
    <source>
        <dbReference type="Pfam" id="PF05685"/>
    </source>
</evidence>
<keyword evidence="2" id="KW-0255">Endonuclease</keyword>
<dbReference type="Proteomes" id="UP000830167">
    <property type="component" value="Chromosome"/>
</dbReference>
<gene>
    <name evidence="2" type="ORF">LSG31_14465</name>
</gene>
<dbReference type="PANTHER" id="PTHR36558:SF1">
    <property type="entry name" value="RESTRICTION ENDONUCLEASE DOMAIN-CONTAINING PROTEIN-RELATED"/>
    <property type="match status" value="1"/>
</dbReference>
<protein>
    <submittedName>
        <fullName evidence="2">Uma2 family endonuclease</fullName>
    </submittedName>
</protein>
<feature type="domain" description="Putative restriction endonuclease" evidence="1">
    <location>
        <begin position="15"/>
        <end position="186"/>
    </location>
</feature>
<dbReference type="InterPro" id="IPR011335">
    <property type="entry name" value="Restrct_endonuc-II-like"/>
</dbReference>
<keyword evidence="2" id="KW-0540">Nuclease</keyword>
<organism evidence="2 3">
    <name type="scientific">Fodinisporobacter ferrooxydans</name>
    <dbReference type="NCBI Taxonomy" id="2901836"/>
    <lineage>
        <taxon>Bacteria</taxon>
        <taxon>Bacillati</taxon>
        <taxon>Bacillota</taxon>
        <taxon>Bacilli</taxon>
        <taxon>Bacillales</taxon>
        <taxon>Alicyclobacillaceae</taxon>
        <taxon>Fodinisporobacter</taxon>
    </lineage>
</organism>
<reference evidence="2" key="1">
    <citation type="submission" date="2021-12" db="EMBL/GenBank/DDBJ databases">
        <title>Alicyclobacillaceae gen. nov., sp. nov., isolated from chalcocite enrichment system.</title>
        <authorList>
            <person name="Jiang Z."/>
        </authorList>
    </citation>
    <scope>NUCLEOTIDE SEQUENCE</scope>
    <source>
        <strain evidence="2">MYW30-H2</strain>
    </source>
</reference>
<dbReference type="CDD" id="cd06260">
    <property type="entry name" value="DUF820-like"/>
    <property type="match status" value="1"/>
</dbReference>
<dbReference type="GO" id="GO:0004519">
    <property type="term" value="F:endonuclease activity"/>
    <property type="evidence" value="ECO:0007669"/>
    <property type="project" value="UniProtKB-KW"/>
</dbReference>
<name>A0ABY4CGH8_9BACL</name>
<dbReference type="PANTHER" id="PTHR36558">
    <property type="entry name" value="GLR1098 PROTEIN"/>
    <property type="match status" value="1"/>
</dbReference>
<evidence type="ECO:0000313" key="2">
    <source>
        <dbReference type="EMBL" id="UOF89119.1"/>
    </source>
</evidence>
<keyword evidence="3" id="KW-1185">Reference proteome</keyword>
<keyword evidence="2" id="KW-0378">Hydrolase</keyword>
<dbReference type="EMBL" id="CP089291">
    <property type="protein sequence ID" value="UOF89119.1"/>
    <property type="molecule type" value="Genomic_DNA"/>
</dbReference>
<dbReference type="SUPFAM" id="SSF52980">
    <property type="entry name" value="Restriction endonuclease-like"/>
    <property type="match status" value="1"/>
</dbReference>
<dbReference type="Pfam" id="PF05685">
    <property type="entry name" value="Uma2"/>
    <property type="match status" value="1"/>
</dbReference>